<comment type="caution">
    <text evidence="1">The sequence shown here is derived from an EMBL/GenBank/DDBJ whole genome shotgun (WGS) entry which is preliminary data.</text>
</comment>
<name>A0ABV7D3K5_9PROT</name>
<keyword evidence="2" id="KW-1185">Reference proteome</keyword>
<dbReference type="RefSeq" id="WP_194215083.1">
    <property type="nucleotide sequence ID" value="NZ_CP061205.1"/>
</dbReference>
<reference evidence="2" key="1">
    <citation type="journal article" date="2019" name="Int. J. Syst. Evol. Microbiol.">
        <title>The Global Catalogue of Microorganisms (GCM) 10K type strain sequencing project: providing services to taxonomists for standard genome sequencing and annotation.</title>
        <authorList>
            <consortium name="The Broad Institute Genomics Platform"/>
            <consortium name="The Broad Institute Genome Sequencing Center for Infectious Disease"/>
            <person name="Wu L."/>
            <person name="Ma J."/>
        </authorList>
    </citation>
    <scope>NUCLEOTIDE SEQUENCE [LARGE SCALE GENOMIC DNA]</scope>
    <source>
        <strain evidence="2">KCTC 62164</strain>
    </source>
</reference>
<evidence type="ECO:0000313" key="2">
    <source>
        <dbReference type="Proteomes" id="UP001595444"/>
    </source>
</evidence>
<dbReference type="EMBL" id="JBHRSL010000004">
    <property type="protein sequence ID" value="MFC3051606.1"/>
    <property type="molecule type" value="Genomic_DNA"/>
</dbReference>
<proteinExistence type="predicted"/>
<dbReference type="Proteomes" id="UP001595444">
    <property type="component" value="Unassembled WGS sequence"/>
</dbReference>
<protein>
    <recommendedName>
        <fullName evidence="3">DUF4178 domain-containing protein</fullName>
    </recommendedName>
</protein>
<evidence type="ECO:0000313" key="1">
    <source>
        <dbReference type="EMBL" id="MFC3051606.1"/>
    </source>
</evidence>
<sequence length="162" mass="18605">MSAILKMPTPASARAQFEAFRAELPLPVAKARQGVGGYVTLDFGNKRGKDTITGDVQYDWHLWVYMCDWDLYEDNTRLLWRRESNHSLAGSILEQLAGEQLTAIDMDSRDDCFVLRFTGGYSLNIDPDFYDFDASDDMFMLFRYGERHCLSFSPGRRFYPAA</sequence>
<accession>A0ABV7D3K5</accession>
<evidence type="ECO:0008006" key="3">
    <source>
        <dbReference type="Google" id="ProtNLM"/>
    </source>
</evidence>
<organism evidence="1 2">
    <name type="scientific">Kordiimonas pumila</name>
    <dbReference type="NCBI Taxonomy" id="2161677"/>
    <lineage>
        <taxon>Bacteria</taxon>
        <taxon>Pseudomonadati</taxon>
        <taxon>Pseudomonadota</taxon>
        <taxon>Alphaproteobacteria</taxon>
        <taxon>Kordiimonadales</taxon>
        <taxon>Kordiimonadaceae</taxon>
        <taxon>Kordiimonas</taxon>
    </lineage>
</organism>
<gene>
    <name evidence="1" type="ORF">ACFOKA_06810</name>
</gene>